<reference evidence="3 4" key="1">
    <citation type="journal article" date="2022" name="Nat. Plants">
        <title>Genomes of leafy and leafless Platanthera orchids illuminate the evolution of mycoheterotrophy.</title>
        <authorList>
            <person name="Li M.H."/>
            <person name="Liu K.W."/>
            <person name="Li Z."/>
            <person name="Lu H.C."/>
            <person name="Ye Q.L."/>
            <person name="Zhang D."/>
            <person name="Wang J.Y."/>
            <person name="Li Y.F."/>
            <person name="Zhong Z.M."/>
            <person name="Liu X."/>
            <person name="Yu X."/>
            <person name="Liu D.K."/>
            <person name="Tu X.D."/>
            <person name="Liu B."/>
            <person name="Hao Y."/>
            <person name="Liao X.Y."/>
            <person name="Jiang Y.T."/>
            <person name="Sun W.H."/>
            <person name="Chen J."/>
            <person name="Chen Y.Q."/>
            <person name="Ai Y."/>
            <person name="Zhai J.W."/>
            <person name="Wu S.S."/>
            <person name="Zhou Z."/>
            <person name="Hsiao Y.Y."/>
            <person name="Wu W.L."/>
            <person name="Chen Y.Y."/>
            <person name="Lin Y.F."/>
            <person name="Hsu J.L."/>
            <person name="Li C.Y."/>
            <person name="Wang Z.W."/>
            <person name="Zhao X."/>
            <person name="Zhong W.Y."/>
            <person name="Ma X.K."/>
            <person name="Ma L."/>
            <person name="Huang J."/>
            <person name="Chen G.Z."/>
            <person name="Huang M.Z."/>
            <person name="Huang L."/>
            <person name="Peng D.H."/>
            <person name="Luo Y.B."/>
            <person name="Zou S.Q."/>
            <person name="Chen S.P."/>
            <person name="Lan S."/>
            <person name="Tsai W.C."/>
            <person name="Van de Peer Y."/>
            <person name="Liu Z.J."/>
        </authorList>
    </citation>
    <scope>NUCLEOTIDE SEQUENCE [LARGE SCALE GENOMIC DNA]</scope>
    <source>
        <strain evidence="3">Lor287</strain>
    </source>
</reference>
<evidence type="ECO:0000313" key="4">
    <source>
        <dbReference type="Proteomes" id="UP001418222"/>
    </source>
</evidence>
<dbReference type="Pfam" id="PF00226">
    <property type="entry name" value="DnaJ"/>
    <property type="match status" value="1"/>
</dbReference>
<dbReference type="InterPro" id="IPR001623">
    <property type="entry name" value="DnaJ_domain"/>
</dbReference>
<evidence type="ECO:0000259" key="2">
    <source>
        <dbReference type="PROSITE" id="PS50076"/>
    </source>
</evidence>
<dbReference type="PANTHER" id="PTHR45496:SF1">
    <property type="entry name" value="CHAPERONE DNAJ-DOMAIN SUPERFAMILY PROTEIN"/>
    <property type="match status" value="1"/>
</dbReference>
<name>A0AAP0BVW1_9ASPA</name>
<evidence type="ECO:0000256" key="1">
    <source>
        <dbReference type="SAM" id="MobiDB-lite"/>
    </source>
</evidence>
<organism evidence="3 4">
    <name type="scientific">Platanthera zijinensis</name>
    <dbReference type="NCBI Taxonomy" id="2320716"/>
    <lineage>
        <taxon>Eukaryota</taxon>
        <taxon>Viridiplantae</taxon>
        <taxon>Streptophyta</taxon>
        <taxon>Embryophyta</taxon>
        <taxon>Tracheophyta</taxon>
        <taxon>Spermatophyta</taxon>
        <taxon>Magnoliopsida</taxon>
        <taxon>Liliopsida</taxon>
        <taxon>Asparagales</taxon>
        <taxon>Orchidaceae</taxon>
        <taxon>Orchidoideae</taxon>
        <taxon>Orchideae</taxon>
        <taxon>Orchidinae</taxon>
        <taxon>Platanthera</taxon>
    </lineage>
</organism>
<accession>A0AAP0BVW1</accession>
<dbReference type="InterPro" id="IPR056988">
    <property type="entry name" value="Zn_ribbon_pln"/>
</dbReference>
<dbReference type="InterPro" id="IPR036869">
    <property type="entry name" value="J_dom_sf"/>
</dbReference>
<dbReference type="PANTHER" id="PTHR45496">
    <property type="entry name" value="CHAPERONE DNAJ-DOMAIN SUPERFAMILY PROTEIN"/>
    <property type="match status" value="1"/>
</dbReference>
<proteinExistence type="predicted"/>
<keyword evidence="4" id="KW-1185">Reference proteome</keyword>
<dbReference type="SUPFAM" id="SSF46565">
    <property type="entry name" value="Chaperone J-domain"/>
    <property type="match status" value="1"/>
</dbReference>
<comment type="caution">
    <text evidence="3">The sequence shown here is derived from an EMBL/GenBank/DDBJ whole genome shotgun (WGS) entry which is preliminary data.</text>
</comment>
<dbReference type="PROSITE" id="PS50076">
    <property type="entry name" value="DNAJ_2"/>
    <property type="match status" value="1"/>
</dbReference>
<dbReference type="CDD" id="cd06257">
    <property type="entry name" value="DnaJ"/>
    <property type="match status" value="1"/>
</dbReference>
<dbReference type="AlphaFoldDB" id="A0AAP0BVW1"/>
<feature type="compositionally biased region" description="Basic residues" evidence="1">
    <location>
        <begin position="316"/>
        <end position="326"/>
    </location>
</feature>
<dbReference type="Pfam" id="PF23551">
    <property type="entry name" value="Zn_ribbon_20"/>
    <property type="match status" value="1"/>
</dbReference>
<protein>
    <recommendedName>
        <fullName evidence="2">J domain-containing protein</fullName>
    </recommendedName>
</protein>
<feature type="domain" description="J" evidence="2">
    <location>
        <begin position="69"/>
        <end position="148"/>
    </location>
</feature>
<dbReference type="Gene3D" id="1.10.287.110">
    <property type="entry name" value="DnaJ domain"/>
    <property type="match status" value="1"/>
</dbReference>
<dbReference type="EMBL" id="JBBWWQ010000003">
    <property type="protein sequence ID" value="KAK8951798.1"/>
    <property type="molecule type" value="Genomic_DNA"/>
</dbReference>
<sequence>MNPGGGVGLEARRLLEISEKLLDARDLVGSKRFAERALESDPLLEGVDLILAVVDVLLASQRRVNNQLDCYSILQLPHPSSPVSASDGAGGGGTEESLAIKRSYRRLALFLSPERNRYPLADPALRFVIEAYAVLSDPAKKSILDSELRMSASHLRSNGSAADATPRPPDRTFWTTCPSCCHVFEYDHTYLNRSLRCGTCRQPFHAGEMTAKPPVVPGTEMYYCAWGFFPLGFRGGPAFGGTSPNAAAALVPEFGDGWKPFYPISPVWGNQAEGHSEKPLNAVPVNFAAATTQNDNQLNIAKKENSVGPRKSTPVRTRKAVAKKRVGNYSRKKPDAGGSEPRTEGAEARVTRGSEAYAGTGVGMSHFDIDLDATEDVLGNLHGLSFLRGEDIQIQLP</sequence>
<gene>
    <name evidence="3" type="ORF">KSP39_PZI003442</name>
</gene>
<dbReference type="SMART" id="SM00271">
    <property type="entry name" value="DnaJ"/>
    <property type="match status" value="1"/>
</dbReference>
<evidence type="ECO:0000313" key="3">
    <source>
        <dbReference type="EMBL" id="KAK8951798.1"/>
    </source>
</evidence>
<dbReference type="GO" id="GO:0005783">
    <property type="term" value="C:endoplasmic reticulum"/>
    <property type="evidence" value="ECO:0007669"/>
    <property type="project" value="UniProtKB-ARBA"/>
</dbReference>
<feature type="region of interest" description="Disordered" evidence="1">
    <location>
        <begin position="305"/>
        <end position="349"/>
    </location>
</feature>
<dbReference type="InterPro" id="IPR053052">
    <property type="entry name" value="Imprinting_Balance_Reg"/>
</dbReference>
<dbReference type="Proteomes" id="UP001418222">
    <property type="component" value="Unassembled WGS sequence"/>
</dbReference>